<dbReference type="HOGENOM" id="CLU_1555411_0_0_1"/>
<sequence length="172" mass="19491">MAYFDLPLIPSVGAGAPEPKLDVQLTEDWRATLSPVAFRRIEFRYAGASRPGIFFRDCKSRDALKSVMECPEEVPFPRLQGAQRLKIVWPTTTLQYEPVLHSITENMATLAAEIVQHFNRFVAAYAAADVGSAAWSMQGRISWKDEMRLVALVNIGPGRWQMVLERYQYVLN</sequence>
<dbReference type="RefSeq" id="XP_007862000.1">
    <property type="nucleotide sequence ID" value="XM_007863809.1"/>
</dbReference>
<organism evidence="1 2">
    <name type="scientific">Gloeophyllum trabeum (strain ATCC 11539 / FP-39264 / Madison 617)</name>
    <name type="common">Brown rot fungus</name>
    <dbReference type="NCBI Taxonomy" id="670483"/>
    <lineage>
        <taxon>Eukaryota</taxon>
        <taxon>Fungi</taxon>
        <taxon>Dikarya</taxon>
        <taxon>Basidiomycota</taxon>
        <taxon>Agaricomycotina</taxon>
        <taxon>Agaricomycetes</taxon>
        <taxon>Gloeophyllales</taxon>
        <taxon>Gloeophyllaceae</taxon>
        <taxon>Gloeophyllum</taxon>
    </lineage>
</organism>
<proteinExistence type="predicted"/>
<dbReference type="Proteomes" id="UP000030669">
    <property type="component" value="Unassembled WGS sequence"/>
</dbReference>
<dbReference type="EMBL" id="KB469297">
    <property type="protein sequence ID" value="EPQ58863.1"/>
    <property type="molecule type" value="Genomic_DNA"/>
</dbReference>
<evidence type="ECO:0000313" key="2">
    <source>
        <dbReference type="Proteomes" id="UP000030669"/>
    </source>
</evidence>
<keyword evidence="2" id="KW-1185">Reference proteome</keyword>
<protein>
    <submittedName>
        <fullName evidence="1">Uncharacterized protein</fullName>
    </submittedName>
</protein>
<name>S7QI07_GLOTA</name>
<dbReference type="AlphaFoldDB" id="S7QI07"/>
<accession>S7QI07</accession>
<evidence type="ECO:0000313" key="1">
    <source>
        <dbReference type="EMBL" id="EPQ58863.1"/>
    </source>
</evidence>
<dbReference type="KEGG" id="gtr:GLOTRDRAFT_125182"/>
<reference evidence="1 2" key="1">
    <citation type="journal article" date="2012" name="Science">
        <title>The Paleozoic origin of enzymatic lignin decomposition reconstructed from 31 fungal genomes.</title>
        <authorList>
            <person name="Floudas D."/>
            <person name="Binder M."/>
            <person name="Riley R."/>
            <person name="Barry K."/>
            <person name="Blanchette R.A."/>
            <person name="Henrissat B."/>
            <person name="Martinez A.T."/>
            <person name="Otillar R."/>
            <person name="Spatafora J.W."/>
            <person name="Yadav J.S."/>
            <person name="Aerts A."/>
            <person name="Benoit I."/>
            <person name="Boyd A."/>
            <person name="Carlson A."/>
            <person name="Copeland A."/>
            <person name="Coutinho P.M."/>
            <person name="de Vries R.P."/>
            <person name="Ferreira P."/>
            <person name="Findley K."/>
            <person name="Foster B."/>
            <person name="Gaskell J."/>
            <person name="Glotzer D."/>
            <person name="Gorecki P."/>
            <person name="Heitman J."/>
            <person name="Hesse C."/>
            <person name="Hori C."/>
            <person name="Igarashi K."/>
            <person name="Jurgens J.A."/>
            <person name="Kallen N."/>
            <person name="Kersten P."/>
            <person name="Kohler A."/>
            <person name="Kuees U."/>
            <person name="Kumar T.K.A."/>
            <person name="Kuo A."/>
            <person name="LaButti K."/>
            <person name="Larrondo L.F."/>
            <person name="Lindquist E."/>
            <person name="Ling A."/>
            <person name="Lombard V."/>
            <person name="Lucas S."/>
            <person name="Lundell T."/>
            <person name="Martin R."/>
            <person name="McLaughlin D.J."/>
            <person name="Morgenstern I."/>
            <person name="Morin E."/>
            <person name="Murat C."/>
            <person name="Nagy L.G."/>
            <person name="Nolan M."/>
            <person name="Ohm R.A."/>
            <person name="Patyshakuliyeva A."/>
            <person name="Rokas A."/>
            <person name="Ruiz-Duenas F.J."/>
            <person name="Sabat G."/>
            <person name="Salamov A."/>
            <person name="Samejima M."/>
            <person name="Schmutz J."/>
            <person name="Slot J.C."/>
            <person name="St John F."/>
            <person name="Stenlid J."/>
            <person name="Sun H."/>
            <person name="Sun S."/>
            <person name="Syed K."/>
            <person name="Tsang A."/>
            <person name="Wiebenga A."/>
            <person name="Young D."/>
            <person name="Pisabarro A."/>
            <person name="Eastwood D.C."/>
            <person name="Martin F."/>
            <person name="Cullen D."/>
            <person name="Grigoriev I.V."/>
            <person name="Hibbett D.S."/>
        </authorList>
    </citation>
    <scope>NUCLEOTIDE SEQUENCE [LARGE SCALE GENOMIC DNA]</scope>
    <source>
        <strain evidence="1 2">ATCC 11539</strain>
    </source>
</reference>
<gene>
    <name evidence="1" type="ORF">GLOTRDRAFT_125182</name>
</gene>
<dbReference type="GeneID" id="19301221"/>